<evidence type="ECO:0000259" key="1">
    <source>
        <dbReference type="Pfam" id="PF04738"/>
    </source>
</evidence>
<sequence length="1041" mass="120158">MKLSFFPTLMLRLPALPFNRQDANSKVPELRALLNNDAFMESIRVASSVLYEECLKVRETGTVDKDPKRTSKLIYTLVKYYNRMRSRCTPFGTFSAFGLLQWGERTDIITNNATWEKRLRPDMDFLCSLASQLQQDSAIRRSLRYFANSSLYKLGDEYRYYECYFEEQQKKYQISAVETSSLLDNLLLLCRERNGATFTELLTYICEAEDVPEDEAAGYLEALADNQVLVTDLTVQITAGDYLRQIMRVVEAADMGNMTVQLREISRLCADEGQDMISRLTALSTIMENMGIPCDRNKLFQVDSRVSLPDATLDQALREELAGAIQALHVLCSGRKGSPWLQGFKEKFAARYENRPVSLAEVTDPHTGIINTNDEGYVDYGDPCLNQLNQYSSSSSQHGGMPASIPDIIRDFLTEKLLYAYKHDVYTISLTDSDIQQRLAAALPVPQPLPDTFAVMFQVLADPLAHIFIESAGGNTGTSLLGRFARKDDDVHALLKEIDQFERNSHQDSILAGIVHLPEDRIGNVLLHPATRQYEIPYLALSAAPAEQQLPIDDLYLTLQQDTLQLYSHKLQKPVIPYIDNAHNYEYKTLPLYRLLGELQSGSRQKQLTFSWNIRLPGVHFYPRVQYKRIILSLARWEFSGEEFAGYQQLPEEERIRAFQLFCEKWKIPRFFLLAEADQTLLADREDDLTIHTFLSEAKNRETVILKESPDPAPIVKDAQHNIYAHQLITIAQAGPETAAGKAAPQVHTTAVLTRDFPPGTEWTYYKIYCNPGKANDMLCQLLLPLAEQLLEEQYTDSWFFIRYADPHPHLRIRFHLKDVSFAGQLKRMLYDQLREAFRERFIWKIQADTYNREIERYGLHTMTDVEQLFFSDSVFIGRVLQWQWQQPDATVLLLSALRYTDELLDMFGFTLPEKIAFSQIMQESFDKEFETNRPVKDILNRYFRNQTSRMQDWLQEGEDLSAYPALIELITWKQAHMAPVVKRIVERMSPSLRQSLPGSLIHMHFNRLFPVAQRRYEMIAYTLLNKYYKSWQARKPKETV</sequence>
<reference evidence="3 4" key="1">
    <citation type="submission" date="2019-12" db="EMBL/GenBank/DDBJ databases">
        <title>Chitinophaga sp. strain ysch24 (GDMCC 1.1355), whole genome shotgun sequence.</title>
        <authorList>
            <person name="Zhang X."/>
        </authorList>
    </citation>
    <scope>NUCLEOTIDE SEQUENCE [LARGE SCALE GENOMIC DNA]</scope>
    <source>
        <strain evidence="4">ysch24</strain>
    </source>
</reference>
<accession>A0A7K1U614</accession>
<dbReference type="NCBIfam" id="TIGR03891">
    <property type="entry name" value="thiopep_ocin"/>
    <property type="match status" value="1"/>
</dbReference>
<evidence type="ECO:0000313" key="3">
    <source>
        <dbReference type="EMBL" id="MVT09790.1"/>
    </source>
</evidence>
<feature type="domain" description="Thiopeptide-type bacteriocin biosynthesis" evidence="2">
    <location>
        <begin position="763"/>
        <end position="1029"/>
    </location>
</feature>
<protein>
    <recommendedName>
        <fullName evidence="5">Lantibiotic dehydratase</fullName>
    </recommendedName>
</protein>
<gene>
    <name evidence="3" type="ORF">GO493_16080</name>
</gene>
<comment type="caution">
    <text evidence="3">The sequence shown here is derived from an EMBL/GenBank/DDBJ whole genome shotgun (WGS) entry which is preliminary data.</text>
</comment>
<dbReference type="InterPro" id="IPR023809">
    <property type="entry name" value="Thiopep_bacteriocin_synth_dom"/>
</dbReference>
<name>A0A7K1U614_9BACT</name>
<dbReference type="Pfam" id="PF14028">
    <property type="entry name" value="Lant_dehydr_C"/>
    <property type="match status" value="1"/>
</dbReference>
<dbReference type="Proteomes" id="UP000461730">
    <property type="component" value="Unassembled WGS sequence"/>
</dbReference>
<evidence type="ECO:0000313" key="4">
    <source>
        <dbReference type="Proteomes" id="UP000461730"/>
    </source>
</evidence>
<keyword evidence="4" id="KW-1185">Reference proteome</keyword>
<proteinExistence type="predicted"/>
<dbReference type="Pfam" id="PF04738">
    <property type="entry name" value="Lant_dehydr_N"/>
    <property type="match status" value="1"/>
</dbReference>
<evidence type="ECO:0008006" key="5">
    <source>
        <dbReference type="Google" id="ProtNLM"/>
    </source>
</evidence>
<dbReference type="EMBL" id="WRXN01000006">
    <property type="protein sequence ID" value="MVT09790.1"/>
    <property type="molecule type" value="Genomic_DNA"/>
</dbReference>
<dbReference type="InterPro" id="IPR006827">
    <property type="entry name" value="Lant_deHydtase_N"/>
</dbReference>
<organism evidence="3 4">
    <name type="scientific">Chitinophaga tropicalis</name>
    <dbReference type="NCBI Taxonomy" id="2683588"/>
    <lineage>
        <taxon>Bacteria</taxon>
        <taxon>Pseudomonadati</taxon>
        <taxon>Bacteroidota</taxon>
        <taxon>Chitinophagia</taxon>
        <taxon>Chitinophagales</taxon>
        <taxon>Chitinophagaceae</taxon>
        <taxon>Chitinophaga</taxon>
    </lineage>
</organism>
<dbReference type="AlphaFoldDB" id="A0A7K1U614"/>
<feature type="domain" description="Lantibiotic dehydratase N-terminal" evidence="1">
    <location>
        <begin position="36"/>
        <end position="690"/>
    </location>
</feature>
<evidence type="ECO:0000259" key="2">
    <source>
        <dbReference type="Pfam" id="PF14028"/>
    </source>
</evidence>
<dbReference type="RefSeq" id="WP_157307228.1">
    <property type="nucleotide sequence ID" value="NZ_WRXN01000006.1"/>
</dbReference>